<proteinExistence type="predicted"/>
<dbReference type="InterPro" id="IPR011990">
    <property type="entry name" value="TPR-like_helical_dom_sf"/>
</dbReference>
<reference evidence="2 3" key="1">
    <citation type="submission" date="2020-07" db="EMBL/GenBank/DDBJ databases">
        <authorList>
            <person name="Sun Q."/>
        </authorList>
    </citation>
    <scope>NUCLEOTIDE SEQUENCE [LARGE SCALE GENOMIC DNA]</scope>
    <source>
        <strain evidence="2 3">MAH-1</strain>
    </source>
</reference>
<dbReference type="EMBL" id="JACBJI010000003">
    <property type="protein sequence ID" value="NYA71147.1"/>
    <property type="molecule type" value="Genomic_DNA"/>
</dbReference>
<gene>
    <name evidence="2" type="ORF">HZF10_09465</name>
</gene>
<accession>A0A7Y9C7A0</accession>
<evidence type="ECO:0000313" key="2">
    <source>
        <dbReference type="EMBL" id="NYA71147.1"/>
    </source>
</evidence>
<dbReference type="Proteomes" id="UP000535020">
    <property type="component" value="Unassembled WGS sequence"/>
</dbReference>
<keyword evidence="3" id="KW-1185">Reference proteome</keyword>
<feature type="region of interest" description="Disordered" evidence="1">
    <location>
        <begin position="157"/>
        <end position="178"/>
    </location>
</feature>
<dbReference type="SUPFAM" id="SSF48452">
    <property type="entry name" value="TPR-like"/>
    <property type="match status" value="1"/>
</dbReference>
<evidence type="ECO:0000256" key="1">
    <source>
        <dbReference type="SAM" id="MobiDB-lite"/>
    </source>
</evidence>
<evidence type="ECO:0000313" key="3">
    <source>
        <dbReference type="Proteomes" id="UP000535020"/>
    </source>
</evidence>
<dbReference type="RefSeq" id="WP_176005950.1">
    <property type="nucleotide sequence ID" value="NZ_JABWMI010000010.1"/>
</dbReference>
<feature type="compositionally biased region" description="Basic residues" evidence="1">
    <location>
        <begin position="168"/>
        <end position="178"/>
    </location>
</feature>
<evidence type="ECO:0008006" key="4">
    <source>
        <dbReference type="Google" id="ProtNLM"/>
    </source>
</evidence>
<dbReference type="AlphaFoldDB" id="A0A7Y9C7A0"/>
<protein>
    <recommendedName>
        <fullName evidence="4">Tetratricopeptide repeat protein</fullName>
    </recommendedName>
</protein>
<name>A0A7Y9C7A0_9FLAO</name>
<sequence length="178" mass="20446">MKTINKFLAQAIDCYPGNLEASIEALDYALSYDDKNTMTLCLYGRLMSEQLLRFEEAKSFFERALAIDINAVEIYPHYIRTLANNEDFEQAKKLAAFAITVKGINKYQLAEAKIDLFEKMHAFDEAESAIAEAKLWHVCSWDLNDLEAAEKRIKMKRDLVDGKQPNQKNKKKKKEKAA</sequence>
<organism evidence="2 3">
    <name type="scientific">Flavobacterium agri</name>
    <dbReference type="NCBI Taxonomy" id="2743471"/>
    <lineage>
        <taxon>Bacteria</taxon>
        <taxon>Pseudomonadati</taxon>
        <taxon>Bacteroidota</taxon>
        <taxon>Flavobacteriia</taxon>
        <taxon>Flavobacteriales</taxon>
        <taxon>Flavobacteriaceae</taxon>
        <taxon>Flavobacterium</taxon>
    </lineage>
</organism>
<comment type="caution">
    <text evidence="2">The sequence shown here is derived from an EMBL/GenBank/DDBJ whole genome shotgun (WGS) entry which is preliminary data.</text>
</comment>
<dbReference type="Gene3D" id="1.25.40.10">
    <property type="entry name" value="Tetratricopeptide repeat domain"/>
    <property type="match status" value="1"/>
</dbReference>